<evidence type="ECO:0000256" key="3">
    <source>
        <dbReference type="ARBA" id="ARBA00023157"/>
    </source>
</evidence>
<comment type="subcellular location">
    <subcellularLocation>
        <location evidence="1">Cytoplasm</location>
    </subcellularLocation>
</comment>
<dbReference type="GO" id="GO:0005758">
    <property type="term" value="C:mitochondrial intermembrane space"/>
    <property type="evidence" value="ECO:0007669"/>
    <property type="project" value="TreeGrafter"/>
</dbReference>
<dbReference type="GO" id="GO:0033617">
    <property type="term" value="P:mitochondrial respiratory chain complex IV assembly"/>
    <property type="evidence" value="ECO:0007669"/>
    <property type="project" value="TreeGrafter"/>
</dbReference>
<name>A0A139H6G2_9PEZI</name>
<evidence type="ECO:0000313" key="7">
    <source>
        <dbReference type="EMBL" id="KXS98024.1"/>
    </source>
</evidence>
<dbReference type="EMBL" id="LFZN01000124">
    <property type="protein sequence ID" value="KXS98024.1"/>
    <property type="molecule type" value="Genomic_DNA"/>
</dbReference>
<evidence type="ECO:0000256" key="5">
    <source>
        <dbReference type="ARBA" id="ARBA00038223"/>
    </source>
</evidence>
<evidence type="ECO:0000256" key="2">
    <source>
        <dbReference type="ARBA" id="ARBA00022490"/>
    </source>
</evidence>
<evidence type="ECO:0000313" key="8">
    <source>
        <dbReference type="Proteomes" id="UP000070133"/>
    </source>
</evidence>
<comment type="function">
    <text evidence="4">Required for the assembly of mitochondrial cytochrome c oxidase.</text>
</comment>
<protein>
    <recommendedName>
        <fullName evidence="9">CHCH domain-containing protein</fullName>
    </recommendedName>
</protein>
<keyword evidence="2" id="KW-0963">Cytoplasm</keyword>
<comment type="similarity">
    <text evidence="5">Belongs to the COX19 family.</text>
</comment>
<feature type="region of interest" description="Disordered" evidence="6">
    <location>
        <begin position="157"/>
        <end position="180"/>
    </location>
</feature>
<organism evidence="7 8">
    <name type="scientific">Pseudocercospora eumusae</name>
    <dbReference type="NCBI Taxonomy" id="321146"/>
    <lineage>
        <taxon>Eukaryota</taxon>
        <taxon>Fungi</taxon>
        <taxon>Dikarya</taxon>
        <taxon>Ascomycota</taxon>
        <taxon>Pezizomycotina</taxon>
        <taxon>Dothideomycetes</taxon>
        <taxon>Dothideomycetidae</taxon>
        <taxon>Mycosphaerellales</taxon>
        <taxon>Mycosphaerellaceae</taxon>
        <taxon>Pseudocercospora</taxon>
    </lineage>
</organism>
<dbReference type="PANTHER" id="PTHR21107">
    <property type="entry name" value="CYTOCHROME C OXIDASE ASSEMBLY PROTEIN COX19"/>
    <property type="match status" value="1"/>
</dbReference>
<comment type="caution">
    <text evidence="7">The sequence shown here is derived from an EMBL/GenBank/DDBJ whole genome shotgun (WGS) entry which is preliminary data.</text>
</comment>
<keyword evidence="3" id="KW-1015">Disulfide bond</keyword>
<reference evidence="7 8" key="1">
    <citation type="submission" date="2015-07" db="EMBL/GenBank/DDBJ databases">
        <title>Comparative genomics of the Sigatoka disease complex on banana suggests a link between parallel evolutionary changes in Pseudocercospora fijiensis and Pseudocercospora eumusae and increased virulence on the banana host.</title>
        <authorList>
            <person name="Chang T.-C."/>
            <person name="Salvucci A."/>
            <person name="Crous P.W."/>
            <person name="Stergiopoulos I."/>
        </authorList>
    </citation>
    <scope>NUCLEOTIDE SEQUENCE [LARGE SCALE GENOMIC DNA]</scope>
    <source>
        <strain evidence="7 8">CBS 114824</strain>
    </source>
</reference>
<dbReference type="STRING" id="321146.A0A139H6G2"/>
<dbReference type="AlphaFoldDB" id="A0A139H6G2"/>
<evidence type="ECO:0000256" key="6">
    <source>
        <dbReference type="SAM" id="MobiDB-lite"/>
    </source>
</evidence>
<accession>A0A139H6G2</accession>
<evidence type="ECO:0008006" key="9">
    <source>
        <dbReference type="Google" id="ProtNLM"/>
    </source>
</evidence>
<keyword evidence="8" id="KW-1185">Reference proteome</keyword>
<proteinExistence type="inferred from homology"/>
<dbReference type="PROSITE" id="PS51808">
    <property type="entry name" value="CHCH"/>
    <property type="match status" value="1"/>
</dbReference>
<dbReference type="Proteomes" id="UP000070133">
    <property type="component" value="Unassembled WGS sequence"/>
</dbReference>
<dbReference type="PANTHER" id="PTHR21107:SF2">
    <property type="entry name" value="CYTOCHROME C OXIDASE ASSEMBLY PROTEIN COX19"/>
    <property type="match status" value="1"/>
</dbReference>
<dbReference type="InterPro" id="IPR051383">
    <property type="entry name" value="COX19"/>
</dbReference>
<evidence type="ECO:0000256" key="1">
    <source>
        <dbReference type="ARBA" id="ARBA00004496"/>
    </source>
</evidence>
<evidence type="ECO:0000256" key="4">
    <source>
        <dbReference type="ARBA" id="ARBA00037279"/>
    </source>
</evidence>
<sequence>MMAALKCKFPADRSRATAKIPWLDERCVCGISDAVHQLDRTHPHPISCLPRIYFYGFASSSNLTFHLPWSTARFITIMSTFGGPGGRTTFSKPTPPERGSFPLDHEAECQPIMKRYLACIKSAKGVPTAACRELSKNYLQCRMERNLMAPDSMRNLGFHEDESAKPAATTEAGKNEQAKK</sequence>
<gene>
    <name evidence="7" type="ORF">AC578_8778</name>
</gene>
<dbReference type="OrthoDB" id="268594at2759"/>